<gene>
    <name evidence="1" type="ORF">K788_0003529</name>
</gene>
<evidence type="ECO:0000313" key="2">
    <source>
        <dbReference type="Proteomes" id="UP000019146"/>
    </source>
</evidence>
<name>A0A0N7JTF6_9BURK</name>
<dbReference type="KEGG" id="bcai:K788_0003529"/>
<dbReference type="EMBL" id="CP012746">
    <property type="protein sequence ID" value="ALL63477.1"/>
    <property type="molecule type" value="Genomic_DNA"/>
</dbReference>
<dbReference type="Proteomes" id="UP000019146">
    <property type="component" value="Chromosome 1"/>
</dbReference>
<proteinExistence type="predicted"/>
<evidence type="ECO:0000313" key="1">
    <source>
        <dbReference type="EMBL" id="ALL63477.1"/>
    </source>
</evidence>
<dbReference type="AlphaFoldDB" id="A0A0N7JTF6"/>
<reference evidence="1 2" key="1">
    <citation type="journal article" date="2014" name="Genome Announc.">
        <title>Draft Genome Sequence of the Haloacid-Degrading Burkholderia caribensis Strain MBA4.</title>
        <authorList>
            <person name="Pan Y."/>
            <person name="Kong K.F."/>
            <person name="Tsang J.S."/>
        </authorList>
    </citation>
    <scope>NUCLEOTIDE SEQUENCE [LARGE SCALE GENOMIC DNA]</scope>
    <source>
        <strain evidence="1 2">MBA4</strain>
    </source>
</reference>
<protein>
    <submittedName>
        <fullName evidence="1">Uncharacterized protein</fullName>
    </submittedName>
</protein>
<organism evidence="1 2">
    <name type="scientific">Paraburkholderia caribensis MBA4</name>
    <dbReference type="NCBI Taxonomy" id="1323664"/>
    <lineage>
        <taxon>Bacteria</taxon>
        <taxon>Pseudomonadati</taxon>
        <taxon>Pseudomonadota</taxon>
        <taxon>Betaproteobacteria</taxon>
        <taxon>Burkholderiales</taxon>
        <taxon>Burkholderiaceae</taxon>
        <taxon>Paraburkholderia</taxon>
    </lineage>
</organism>
<accession>A0A0N7JTF6</accession>
<sequence length="38" mass="4190">MVDASKHGDLQLESSARRLRARRGLLIIGLPVCIRSNS</sequence>